<reference evidence="8" key="3">
    <citation type="submission" date="2021-06" db="EMBL/GenBank/DDBJ databases">
        <title>Genomic Description and Analysis of Intracellular Bacteria, Candidatus Berkiella cookevillensis and Candidatus Berkiella aquae.</title>
        <authorList>
            <person name="Kidane D.T."/>
            <person name="Mehari Y.T."/>
            <person name="Rice F.C."/>
            <person name="Arivett B.A."/>
            <person name="Farone A.L."/>
            <person name="Berk S.G."/>
            <person name="Farone M.B."/>
        </authorList>
    </citation>
    <scope>NUCLEOTIDE SEQUENCE</scope>
    <source>
        <strain evidence="8">HT99</strain>
    </source>
</reference>
<dbReference type="PANTHER" id="PTHR21451">
    <property type="entry name" value="HISTONE H3 METHYLTRANSFERASE"/>
    <property type="match status" value="1"/>
</dbReference>
<protein>
    <recommendedName>
        <fullName evidence="2">Histone-lysine N-methyltransferase, H3 lysine-79 specific</fullName>
        <ecNumber evidence="1">2.1.1.360</ecNumber>
    </recommendedName>
    <alternativeName>
        <fullName evidence="4">Histone H3-K79 methyltransferase</fullName>
    </alternativeName>
</protein>
<evidence type="ECO:0000259" key="6">
    <source>
        <dbReference type="PROSITE" id="PS51569"/>
    </source>
</evidence>
<name>A0A0Q9YUA1_9GAMM</name>
<dbReference type="EMBL" id="LKAJ02000001">
    <property type="protein sequence ID" value="MCS5710866.1"/>
    <property type="molecule type" value="Genomic_DNA"/>
</dbReference>
<dbReference type="OrthoDB" id="9780095at2"/>
<dbReference type="InterPro" id="IPR029063">
    <property type="entry name" value="SAM-dependent_MTases_sf"/>
</dbReference>
<sequence length="206" mass="23755">MDKEAIDSLYQGYFAKVYQHTQGYISYSKAELERFKQNNISQTYGELLYPSVQKMLQTLKPQPEDVFLDLGSGLGKCALQVFMQSPMKKVIGMEASDALFAQSIKITEQAKMDFPFFWDDQREFSLRHENFLSADWEDTSLIYTCSTCFTQSLLAEIGRKINQHQSVQQVMSLRPLPTLTRLPLASVIRVECSWDSSLCFHYSLRN</sequence>
<evidence type="ECO:0000256" key="3">
    <source>
        <dbReference type="ARBA" id="ARBA00022853"/>
    </source>
</evidence>
<evidence type="ECO:0000256" key="5">
    <source>
        <dbReference type="ARBA" id="ARBA00047770"/>
    </source>
</evidence>
<dbReference type="InterPro" id="IPR030445">
    <property type="entry name" value="H3-K79_meTrfase"/>
</dbReference>
<dbReference type="GO" id="GO:0051726">
    <property type="term" value="P:regulation of cell cycle"/>
    <property type="evidence" value="ECO:0007669"/>
    <property type="project" value="InterPro"/>
</dbReference>
<evidence type="ECO:0000313" key="8">
    <source>
        <dbReference type="EMBL" id="MCS5710866.1"/>
    </source>
</evidence>
<reference evidence="7" key="1">
    <citation type="submission" date="2015-09" db="EMBL/GenBank/DDBJ databases">
        <title>Draft Genome Sequences of Two Novel Amoeba-resistant Intranuclear Bacteria, Candidatus Berkiella cookevillensis and Candidatus Berkiella aquae.</title>
        <authorList>
            <person name="Mehari Y.T."/>
            <person name="Arivett B.A."/>
            <person name="Farone A.L."/>
            <person name="Gunderson J.H."/>
            <person name="Farone M.B."/>
        </authorList>
    </citation>
    <scope>NUCLEOTIDE SEQUENCE [LARGE SCALE GENOMIC DNA]</scope>
    <source>
        <strain evidence="7">HT99</strain>
    </source>
</reference>
<comment type="catalytic activity">
    <reaction evidence="5">
        <text>L-lysyl(79)-[histone H3] + 3 S-adenosyl-L-methionine = N(6),N(6),N(6)-trimethyl-L-lysyl(79)-[histone H3] + 3 S-adenosyl-L-homocysteine + 3 H(+)</text>
        <dbReference type="Rhea" id="RHEA:60328"/>
        <dbReference type="Rhea" id="RHEA-COMP:15549"/>
        <dbReference type="Rhea" id="RHEA-COMP:15552"/>
        <dbReference type="ChEBI" id="CHEBI:15378"/>
        <dbReference type="ChEBI" id="CHEBI:29969"/>
        <dbReference type="ChEBI" id="CHEBI:57856"/>
        <dbReference type="ChEBI" id="CHEBI:59789"/>
        <dbReference type="ChEBI" id="CHEBI:61961"/>
        <dbReference type="EC" id="2.1.1.360"/>
    </reaction>
</comment>
<accession>A0A0Q9YUA1</accession>
<feature type="domain" description="DOT1" evidence="6">
    <location>
        <begin position="1"/>
        <end position="206"/>
    </location>
</feature>
<dbReference type="PROSITE" id="PS51569">
    <property type="entry name" value="DOT1"/>
    <property type="match status" value="1"/>
</dbReference>
<comment type="caution">
    <text evidence="7">The sequence shown here is derived from an EMBL/GenBank/DDBJ whole genome shotgun (WGS) entry which is preliminary data.</text>
</comment>
<dbReference type="RefSeq" id="WP_075066103.1">
    <property type="nucleotide sequence ID" value="NZ_LKAJ02000001.1"/>
</dbReference>
<dbReference type="PANTHER" id="PTHR21451:SF19">
    <property type="entry name" value="ACTIVATED IN BLOCKED UNFOLDED PROTEIN RESPONSE"/>
    <property type="match status" value="1"/>
</dbReference>
<dbReference type="Pfam" id="PF08123">
    <property type="entry name" value="DOT1"/>
    <property type="match status" value="1"/>
</dbReference>
<dbReference type="GO" id="GO:0140956">
    <property type="term" value="F:histone H3K79 trimethyltransferase activity"/>
    <property type="evidence" value="ECO:0007669"/>
    <property type="project" value="UniProtKB-EC"/>
</dbReference>
<dbReference type="AlphaFoldDB" id="A0A0Q9YUA1"/>
<evidence type="ECO:0000256" key="1">
    <source>
        <dbReference type="ARBA" id="ARBA00012190"/>
    </source>
</evidence>
<evidence type="ECO:0000256" key="2">
    <source>
        <dbReference type="ARBA" id="ARBA00020987"/>
    </source>
</evidence>
<dbReference type="EC" id="2.1.1.360" evidence="1"/>
<dbReference type="Gene3D" id="3.40.50.150">
    <property type="entry name" value="Vaccinia Virus protein VP39"/>
    <property type="match status" value="1"/>
</dbReference>
<evidence type="ECO:0000313" key="9">
    <source>
        <dbReference type="Proteomes" id="UP000051497"/>
    </source>
</evidence>
<reference evidence="8" key="2">
    <citation type="journal article" date="2016" name="Genome Announc.">
        <title>Draft Genome Sequences of Two Novel Amoeba-Resistant Intranuclear Bacteria, 'Candidatus Berkiella cookevillensis' and 'Candidatus Berkiella aquae'.</title>
        <authorList>
            <person name="Mehari Y.T."/>
            <person name="Arivett B.A."/>
            <person name="Farone A.L."/>
            <person name="Gunderson J.H."/>
            <person name="Farone M.B."/>
        </authorList>
    </citation>
    <scope>NUCLEOTIDE SEQUENCE</scope>
    <source>
        <strain evidence="8">HT99</strain>
    </source>
</reference>
<evidence type="ECO:0000313" key="7">
    <source>
        <dbReference type="EMBL" id="KRG21298.1"/>
    </source>
</evidence>
<dbReference type="SUPFAM" id="SSF53335">
    <property type="entry name" value="S-adenosyl-L-methionine-dependent methyltransferases"/>
    <property type="match status" value="1"/>
</dbReference>
<proteinExistence type="predicted"/>
<dbReference type="Proteomes" id="UP000051497">
    <property type="component" value="Unassembled WGS sequence"/>
</dbReference>
<dbReference type="STRING" id="295108.HT99x_01474"/>
<keyword evidence="3" id="KW-0156">Chromatin regulator</keyword>
<dbReference type="InterPro" id="IPR025789">
    <property type="entry name" value="DOT1_dom"/>
</dbReference>
<keyword evidence="9" id="KW-1185">Reference proteome</keyword>
<dbReference type="EMBL" id="LKAJ01000005">
    <property type="protein sequence ID" value="KRG21298.1"/>
    <property type="molecule type" value="Genomic_DNA"/>
</dbReference>
<evidence type="ECO:0000256" key="4">
    <source>
        <dbReference type="ARBA" id="ARBA00029821"/>
    </source>
</evidence>
<organism evidence="7">
    <name type="scientific">Candidatus Berkiella aquae</name>
    <dbReference type="NCBI Taxonomy" id="295108"/>
    <lineage>
        <taxon>Bacteria</taxon>
        <taxon>Pseudomonadati</taxon>
        <taxon>Pseudomonadota</taxon>
        <taxon>Gammaproteobacteria</taxon>
        <taxon>Candidatus Berkiellales</taxon>
        <taxon>Candidatus Berkiellaceae</taxon>
        <taxon>Candidatus Berkiella</taxon>
    </lineage>
</organism>
<gene>
    <name evidence="8" type="ORF">HT99x_005450</name>
    <name evidence="7" type="ORF">HT99x_01474</name>
</gene>